<accession>A0A239HUM7</accession>
<dbReference type="EMBL" id="FZPD01000002">
    <property type="protein sequence ID" value="SNS85046.1"/>
    <property type="molecule type" value="Genomic_DNA"/>
</dbReference>
<evidence type="ECO:0000256" key="5">
    <source>
        <dbReference type="ARBA" id="ARBA00022729"/>
    </source>
</evidence>
<evidence type="ECO:0000256" key="8">
    <source>
        <dbReference type="ARBA" id="ARBA00023170"/>
    </source>
</evidence>
<dbReference type="SUPFAM" id="SSF56935">
    <property type="entry name" value="Porins"/>
    <property type="match status" value="1"/>
</dbReference>
<organism evidence="14 15">
    <name type="scientific">Ekhidna lutea</name>
    <dbReference type="NCBI Taxonomy" id="447679"/>
    <lineage>
        <taxon>Bacteria</taxon>
        <taxon>Pseudomonadati</taxon>
        <taxon>Bacteroidota</taxon>
        <taxon>Cytophagia</taxon>
        <taxon>Cytophagales</taxon>
        <taxon>Reichenbachiellaceae</taxon>
        <taxon>Ekhidna</taxon>
    </lineage>
</organism>
<evidence type="ECO:0000256" key="2">
    <source>
        <dbReference type="ARBA" id="ARBA00022448"/>
    </source>
</evidence>
<keyword evidence="15" id="KW-1185">Reference proteome</keyword>
<keyword evidence="3" id="KW-1134">Transmembrane beta strand</keyword>
<feature type="chain" id="PRO_5012647359" evidence="11">
    <location>
        <begin position="21"/>
        <end position="732"/>
    </location>
</feature>
<dbReference type="InterPro" id="IPR036942">
    <property type="entry name" value="Beta-barrel_TonB_sf"/>
</dbReference>
<dbReference type="AlphaFoldDB" id="A0A239HUM7"/>
<dbReference type="InterPro" id="IPR008969">
    <property type="entry name" value="CarboxyPept-like_regulatory"/>
</dbReference>
<keyword evidence="4" id="KW-0812">Transmembrane</keyword>
<evidence type="ECO:0000259" key="12">
    <source>
        <dbReference type="Pfam" id="PF00593"/>
    </source>
</evidence>
<reference evidence="14 15" key="1">
    <citation type="submission" date="2017-06" db="EMBL/GenBank/DDBJ databases">
        <authorList>
            <person name="Kim H.J."/>
            <person name="Triplett B.A."/>
        </authorList>
    </citation>
    <scope>NUCLEOTIDE SEQUENCE [LARGE SCALE GENOMIC DNA]</scope>
    <source>
        <strain evidence="14 15">DSM 19307</strain>
    </source>
</reference>
<evidence type="ECO:0000256" key="11">
    <source>
        <dbReference type="SAM" id="SignalP"/>
    </source>
</evidence>
<evidence type="ECO:0000313" key="15">
    <source>
        <dbReference type="Proteomes" id="UP000198393"/>
    </source>
</evidence>
<sequence length="732" mass="82186">MVKHIFILITSILLALSTEAQTVRGMIGNGAEHEPLIGATVQELGTQNGVITDVNGQFSLKLENRESKLVISYSGFIADTVNVDLSGMMHIMLEENASELEEVVVQASSTFLDDRESKHIEVITEAELTKAACCNLSESFETNASVDVSFTDAVSGAKTIRMLGLDGRYVQINRENVPNVRGLAGRYGLSYVPGTWVQSIDVGKGAGTVVNGFESMTGQINVELKKPESSEKVYLNGYANSFGRLEINANHARDINDQWSTALLFHSNYFNNEVDQNDDGFMDIPKGRQINVMNRYKYHGKNMESQIGFTVMRDEKAGGQLGFDFGDDFRTSAQYGFENNTTRAEVFGKTGLLFPHKPYKGWGFIYSASYLDIDGGFGRDNYQGTEKTLYGNVIFQNIIGNSFHQYKTGVSMLYDEFDEVYADSAFSRQEVVPGLYYEYTFSPGEKFTLLAGARTDFHNLYGTYFTPRLHSRFQFTENTTLRAAIGRGYRTPNTIVENSNILVSSRQLIIEENPESEVSWNMGGSLVTAVNIGDKKLNLIADYFYTMFENQLIYDMDQNASQLRVYNLRGKSYAHSFQLEGNYQFSDRFSAKAAYKLYDVQATINGELQEVPFNARDRFFVNGSYATKFDKWEADATLQWFGSKRLPDTSNKPAEFQRGSASPDFFLLNAQVSRGFRWGNIYIGSENLLGFTQDDPIIDSENPFSDNFDASLVWAPVAGRMVYAGFRYKIKG</sequence>
<evidence type="ECO:0000256" key="3">
    <source>
        <dbReference type="ARBA" id="ARBA00022452"/>
    </source>
</evidence>
<protein>
    <submittedName>
        <fullName evidence="14">Outer membrane receptor for ferrienterochelin and colicins</fullName>
    </submittedName>
</protein>
<dbReference type="PANTHER" id="PTHR30069">
    <property type="entry name" value="TONB-DEPENDENT OUTER MEMBRANE RECEPTOR"/>
    <property type="match status" value="1"/>
</dbReference>
<keyword evidence="6 10" id="KW-0798">TonB box</keyword>
<evidence type="ECO:0000256" key="1">
    <source>
        <dbReference type="ARBA" id="ARBA00004571"/>
    </source>
</evidence>
<comment type="similarity">
    <text evidence="10">Belongs to the TonB-dependent receptor family.</text>
</comment>
<dbReference type="SUPFAM" id="SSF49464">
    <property type="entry name" value="Carboxypeptidase regulatory domain-like"/>
    <property type="match status" value="1"/>
</dbReference>
<dbReference type="InterPro" id="IPR039426">
    <property type="entry name" value="TonB-dep_rcpt-like"/>
</dbReference>
<evidence type="ECO:0000313" key="14">
    <source>
        <dbReference type="EMBL" id="SNS85046.1"/>
    </source>
</evidence>
<dbReference type="Pfam" id="PF13715">
    <property type="entry name" value="CarbopepD_reg_2"/>
    <property type="match status" value="1"/>
</dbReference>
<gene>
    <name evidence="14" type="ORF">SAMN05421640_1515</name>
</gene>
<proteinExistence type="inferred from homology"/>
<keyword evidence="9" id="KW-0998">Cell outer membrane</keyword>
<name>A0A239HUM7_EKHLU</name>
<evidence type="ECO:0000256" key="4">
    <source>
        <dbReference type="ARBA" id="ARBA00022692"/>
    </source>
</evidence>
<dbReference type="RefSeq" id="WP_089356242.1">
    <property type="nucleotide sequence ID" value="NZ_FZPD01000002.1"/>
</dbReference>
<keyword evidence="8 14" id="KW-0675">Receptor</keyword>
<feature type="domain" description="TonB-dependent receptor-like beta-barrel" evidence="12">
    <location>
        <begin position="306"/>
        <end position="688"/>
    </location>
</feature>
<comment type="subcellular location">
    <subcellularLocation>
        <location evidence="1">Cell outer membrane</location>
        <topology evidence="1">Multi-pass membrane protein</topology>
    </subcellularLocation>
</comment>
<dbReference type="OrthoDB" id="1109239at2"/>
<dbReference type="GO" id="GO:0009279">
    <property type="term" value="C:cell outer membrane"/>
    <property type="evidence" value="ECO:0007669"/>
    <property type="project" value="UniProtKB-SubCell"/>
</dbReference>
<keyword evidence="7 10" id="KW-0472">Membrane</keyword>
<evidence type="ECO:0000259" key="13">
    <source>
        <dbReference type="Pfam" id="PF07715"/>
    </source>
</evidence>
<dbReference type="InterPro" id="IPR037066">
    <property type="entry name" value="Plug_dom_sf"/>
</dbReference>
<evidence type="ECO:0000256" key="7">
    <source>
        <dbReference type="ARBA" id="ARBA00023136"/>
    </source>
</evidence>
<evidence type="ECO:0000256" key="9">
    <source>
        <dbReference type="ARBA" id="ARBA00023237"/>
    </source>
</evidence>
<dbReference type="InterPro" id="IPR000531">
    <property type="entry name" value="Beta-barrel_TonB"/>
</dbReference>
<feature type="signal peptide" evidence="11">
    <location>
        <begin position="1"/>
        <end position="20"/>
    </location>
</feature>
<dbReference type="Proteomes" id="UP000198393">
    <property type="component" value="Unassembled WGS sequence"/>
</dbReference>
<dbReference type="Gene3D" id="2.40.170.20">
    <property type="entry name" value="TonB-dependent receptor, beta-barrel domain"/>
    <property type="match status" value="1"/>
</dbReference>
<dbReference type="InterPro" id="IPR012910">
    <property type="entry name" value="Plug_dom"/>
</dbReference>
<dbReference type="GO" id="GO:0044718">
    <property type="term" value="P:siderophore transmembrane transport"/>
    <property type="evidence" value="ECO:0007669"/>
    <property type="project" value="TreeGrafter"/>
</dbReference>
<keyword evidence="5 11" id="KW-0732">Signal</keyword>
<dbReference type="Pfam" id="PF00593">
    <property type="entry name" value="TonB_dep_Rec_b-barrel"/>
    <property type="match status" value="1"/>
</dbReference>
<feature type="domain" description="TonB-dependent receptor plug" evidence="13">
    <location>
        <begin position="118"/>
        <end position="217"/>
    </location>
</feature>
<dbReference type="Gene3D" id="2.60.40.1120">
    <property type="entry name" value="Carboxypeptidase-like, regulatory domain"/>
    <property type="match status" value="1"/>
</dbReference>
<keyword evidence="2" id="KW-0813">Transport</keyword>
<dbReference type="PANTHER" id="PTHR30069:SF29">
    <property type="entry name" value="HEMOGLOBIN AND HEMOGLOBIN-HAPTOGLOBIN-BINDING PROTEIN 1-RELATED"/>
    <property type="match status" value="1"/>
</dbReference>
<dbReference type="Pfam" id="PF07715">
    <property type="entry name" value="Plug"/>
    <property type="match status" value="1"/>
</dbReference>
<evidence type="ECO:0000256" key="6">
    <source>
        <dbReference type="ARBA" id="ARBA00023077"/>
    </source>
</evidence>
<evidence type="ECO:0000256" key="10">
    <source>
        <dbReference type="RuleBase" id="RU003357"/>
    </source>
</evidence>
<dbReference type="GO" id="GO:0015344">
    <property type="term" value="F:siderophore uptake transmembrane transporter activity"/>
    <property type="evidence" value="ECO:0007669"/>
    <property type="project" value="TreeGrafter"/>
</dbReference>
<dbReference type="Gene3D" id="2.170.130.10">
    <property type="entry name" value="TonB-dependent receptor, plug domain"/>
    <property type="match status" value="1"/>
</dbReference>